<sequence length="567" mass="63061">MYFHGIPHGEATELVAPMIRTAFNKACHKTSTAADFDQIIAFHDEYSEYSLFVRSLMGRVPLILEGVIESSYDDSNSDMKHCRRWVTNCEFLRKHNLLSLVSEVRIVQFNKCRQELNLGQAIEGLGIPLGAIANTSLLMFLGSGLFTAGEGQDLEMAKVEAMDTVDTILSLCPNVTGLWHHGRRTWSSSAGFVRDIPGVGSEIMLELHRRLHSQLTMMQVMRPFPKDIAAPFSENLQVLVLDSKLIPELVNLPRIPVSNLRELEIRHNSRYVDWTPFRAGADGALNLKRLDKLALEFDKPVKGMTYCSPCFVDATFPVVTQVKVKGLEHSIVAMENYLHTAQCRPLTLVTEPDGLERMGLPILRCATLLAVNIKDRHTHAGQACMTRGIYRLFRHGQQYLSGARVTGMYHPMPPSIKWPWLHWLHLTPVVACANSMLNIISMLKHLHVLVIDAYSLERKHLMVVGSSSYLNSQSKAVSDMDDAVKGLGRCVSDQIVRLDIRSRKPLCVSTVVKVVSRLPNLTSLGVSPGYVDAVAQAIGGRASGSSEAGFRAIHVREYSSHIGVFDG</sequence>
<dbReference type="GeneID" id="63805633"/>
<accession>A0A1Y1VSX0</accession>
<name>A0A1Y1VSX0_9FUNG</name>
<evidence type="ECO:0000313" key="1">
    <source>
        <dbReference type="EMBL" id="ORX64390.1"/>
    </source>
</evidence>
<evidence type="ECO:0000313" key="2">
    <source>
        <dbReference type="Proteomes" id="UP000193922"/>
    </source>
</evidence>
<organism evidence="1 2">
    <name type="scientific">Linderina pennispora</name>
    <dbReference type="NCBI Taxonomy" id="61395"/>
    <lineage>
        <taxon>Eukaryota</taxon>
        <taxon>Fungi</taxon>
        <taxon>Fungi incertae sedis</taxon>
        <taxon>Zoopagomycota</taxon>
        <taxon>Kickxellomycotina</taxon>
        <taxon>Kickxellomycetes</taxon>
        <taxon>Kickxellales</taxon>
        <taxon>Kickxellaceae</taxon>
        <taxon>Linderina</taxon>
    </lineage>
</organism>
<reference evidence="1 2" key="1">
    <citation type="submission" date="2016-07" db="EMBL/GenBank/DDBJ databases">
        <title>Pervasive Adenine N6-methylation of Active Genes in Fungi.</title>
        <authorList>
            <consortium name="DOE Joint Genome Institute"/>
            <person name="Mondo S.J."/>
            <person name="Dannebaum R.O."/>
            <person name="Kuo R.C."/>
            <person name="Labutti K."/>
            <person name="Haridas S."/>
            <person name="Kuo A."/>
            <person name="Salamov A."/>
            <person name="Ahrendt S.R."/>
            <person name="Lipzen A."/>
            <person name="Sullivan W."/>
            <person name="Andreopoulos W.B."/>
            <person name="Clum A."/>
            <person name="Lindquist E."/>
            <person name="Daum C."/>
            <person name="Ramamoorthy G.K."/>
            <person name="Gryganskyi A."/>
            <person name="Culley D."/>
            <person name="Magnuson J.K."/>
            <person name="James T.Y."/>
            <person name="O'Malley M.A."/>
            <person name="Stajich J.E."/>
            <person name="Spatafora J.W."/>
            <person name="Visel A."/>
            <person name="Grigoriev I.V."/>
        </authorList>
    </citation>
    <scope>NUCLEOTIDE SEQUENCE [LARGE SCALE GENOMIC DNA]</scope>
    <source>
        <strain evidence="1 2">ATCC 12442</strain>
    </source>
</reference>
<gene>
    <name evidence="1" type="ORF">DL89DRAFT_272396</name>
</gene>
<keyword evidence="2" id="KW-1185">Reference proteome</keyword>
<proteinExistence type="predicted"/>
<dbReference type="RefSeq" id="XP_040739245.1">
    <property type="nucleotide sequence ID" value="XM_040888985.1"/>
</dbReference>
<dbReference type="EMBL" id="MCFD01000097">
    <property type="protein sequence ID" value="ORX64390.1"/>
    <property type="molecule type" value="Genomic_DNA"/>
</dbReference>
<dbReference type="AlphaFoldDB" id="A0A1Y1VSX0"/>
<dbReference type="Proteomes" id="UP000193922">
    <property type="component" value="Unassembled WGS sequence"/>
</dbReference>
<comment type="caution">
    <text evidence="1">The sequence shown here is derived from an EMBL/GenBank/DDBJ whole genome shotgun (WGS) entry which is preliminary data.</text>
</comment>
<protein>
    <submittedName>
        <fullName evidence="1">Uncharacterized protein</fullName>
    </submittedName>
</protein>